<dbReference type="Gene3D" id="3.40.50.410">
    <property type="entry name" value="von Willebrand factor, type A domain"/>
    <property type="match status" value="1"/>
</dbReference>
<dbReference type="InterPro" id="IPR011205">
    <property type="entry name" value="UCP015417_vWA"/>
</dbReference>
<protein>
    <recommendedName>
        <fullName evidence="6">DUF2828 domain-containing protein</fullName>
    </recommendedName>
</protein>
<dbReference type="Proteomes" id="UP001301958">
    <property type="component" value="Unassembled WGS sequence"/>
</dbReference>
<comment type="caution">
    <text evidence="4">The sequence shown here is derived from an EMBL/GenBank/DDBJ whole genome shotgun (WGS) entry which is preliminary data.</text>
</comment>
<gene>
    <name evidence="4" type="ORF">QBC38DRAFT_490934</name>
</gene>
<dbReference type="Pfam" id="PF25043">
    <property type="entry name" value="DUF7788"/>
    <property type="match status" value="1"/>
</dbReference>
<organism evidence="4 5">
    <name type="scientific">Podospora fimiseda</name>
    <dbReference type="NCBI Taxonomy" id="252190"/>
    <lineage>
        <taxon>Eukaryota</taxon>
        <taxon>Fungi</taxon>
        <taxon>Dikarya</taxon>
        <taxon>Ascomycota</taxon>
        <taxon>Pezizomycotina</taxon>
        <taxon>Sordariomycetes</taxon>
        <taxon>Sordariomycetidae</taxon>
        <taxon>Sordariales</taxon>
        <taxon>Podosporaceae</taxon>
        <taxon>Podospora</taxon>
    </lineage>
</organism>
<sequence>MSEANKIPFFLKAKWPVLLPVQPELALDDEAFAKFLCDTVKPTKYATASTVAIASDPVKIDVDNAIGTKFMSALMDRATINDPNHMETENGDPAFKSTKNPLVDLFYELEQAVSSTRLNDLLIAAWAENPLATLKIVFNARSIHLGKSDKKTFYRAAGWFAEYHPLTFIKSLLWLTRPIIPKKVEQKDEDEDDIVVIDANEAQEEGELSRFDVKNGVSHGYWKDLLNILVLAANQKLTVFSDPSDVLNTPKGGAPGTPTDAASAGANRHRVRDERAARVTRLLEQDPVYRGLHLTIARLFAEQLKVDLALLKNGDAKAKRQISLCGKWTPSNEYFHDKHTLVTSSIAELLYPEHMFAGSAVAMADRTSYLCHAREYLRKDLVALRNQLEVVECQLSANKVGEIKYDRVPSIAMNNYSKIFATKDEVRFRAYLRNVAEGKARISGATLLPSTLIKAVRDIGHKLKFEKYEAGQKRPAAAIDVDIKRDVINGQWNTLVQRIKDSGTLESAIAICDVSGSMQSPEFKDGTCPMDSAIGLSMILAEVTQPPFGGSFISFSKDPKFVQLDLTQPLDERYETMLKSDWGFNTNVTAVFEKLILPRAVKHNVPADHMPKRVFVFSDMQFDSAEDSEDIEDFSTSFERIQEAYKAAGYEMPELVFWNLAGGRAGYGSYAKHNYGEDTAPKPVTADQKGVSLVSGYSQAMLKVFMDKGSFEEEVEEGDVEMKDEEGVVLVDKKRKVDPLARVMTVISHKAYEMLEVVD</sequence>
<dbReference type="SUPFAM" id="SSF53300">
    <property type="entry name" value="vWA-like"/>
    <property type="match status" value="1"/>
</dbReference>
<name>A0AAN7BGL8_9PEZI</name>
<dbReference type="InterPro" id="IPR058580">
    <property type="entry name" value="DUF2828"/>
</dbReference>
<evidence type="ECO:0000259" key="3">
    <source>
        <dbReference type="Pfam" id="PF25043"/>
    </source>
</evidence>
<evidence type="ECO:0008006" key="6">
    <source>
        <dbReference type="Google" id="ProtNLM"/>
    </source>
</evidence>
<dbReference type="PANTHER" id="PTHR31373:SF27">
    <property type="entry name" value="TROVE DOMAIN-CONTAINING PROTEIN"/>
    <property type="match status" value="1"/>
</dbReference>
<reference evidence="4" key="1">
    <citation type="journal article" date="2023" name="Mol. Phylogenet. Evol.">
        <title>Genome-scale phylogeny and comparative genomics of the fungal order Sordariales.</title>
        <authorList>
            <person name="Hensen N."/>
            <person name="Bonometti L."/>
            <person name="Westerberg I."/>
            <person name="Brannstrom I.O."/>
            <person name="Guillou S."/>
            <person name="Cros-Aarteil S."/>
            <person name="Calhoun S."/>
            <person name="Haridas S."/>
            <person name="Kuo A."/>
            <person name="Mondo S."/>
            <person name="Pangilinan J."/>
            <person name="Riley R."/>
            <person name="LaButti K."/>
            <person name="Andreopoulos B."/>
            <person name="Lipzen A."/>
            <person name="Chen C."/>
            <person name="Yan M."/>
            <person name="Daum C."/>
            <person name="Ng V."/>
            <person name="Clum A."/>
            <person name="Steindorff A."/>
            <person name="Ohm R.A."/>
            <person name="Martin F."/>
            <person name="Silar P."/>
            <person name="Natvig D.O."/>
            <person name="Lalanne C."/>
            <person name="Gautier V."/>
            <person name="Ament-Velasquez S.L."/>
            <person name="Kruys A."/>
            <person name="Hutchinson M.I."/>
            <person name="Powell A.J."/>
            <person name="Barry K."/>
            <person name="Miller A.N."/>
            <person name="Grigoriev I.V."/>
            <person name="Debuchy R."/>
            <person name="Gladieux P."/>
            <person name="Hiltunen Thoren M."/>
            <person name="Johannesson H."/>
        </authorList>
    </citation>
    <scope>NUCLEOTIDE SEQUENCE</scope>
    <source>
        <strain evidence="4">CBS 990.96</strain>
    </source>
</reference>
<dbReference type="PIRSF" id="PIRSF015417">
    <property type="entry name" value="T31B5_30_vWA"/>
    <property type="match status" value="1"/>
</dbReference>
<evidence type="ECO:0000259" key="2">
    <source>
        <dbReference type="Pfam" id="PF11443"/>
    </source>
</evidence>
<dbReference type="PANTHER" id="PTHR31373">
    <property type="entry name" value="OS06G0652100 PROTEIN"/>
    <property type="match status" value="1"/>
</dbReference>
<dbReference type="EMBL" id="MU865499">
    <property type="protein sequence ID" value="KAK4221980.1"/>
    <property type="molecule type" value="Genomic_DNA"/>
</dbReference>
<dbReference type="AlphaFoldDB" id="A0AAN7BGL8"/>
<feature type="region of interest" description="Disordered" evidence="1">
    <location>
        <begin position="248"/>
        <end position="268"/>
    </location>
</feature>
<keyword evidence="5" id="KW-1185">Reference proteome</keyword>
<feature type="domain" description="DUF7788" evidence="3">
    <location>
        <begin position="507"/>
        <end position="745"/>
    </location>
</feature>
<evidence type="ECO:0000313" key="4">
    <source>
        <dbReference type="EMBL" id="KAK4221980.1"/>
    </source>
</evidence>
<accession>A0AAN7BGL8</accession>
<feature type="domain" description="DUF2828" evidence="2">
    <location>
        <begin position="88"/>
        <end position="505"/>
    </location>
</feature>
<proteinExistence type="predicted"/>
<reference evidence="4" key="2">
    <citation type="submission" date="2023-05" db="EMBL/GenBank/DDBJ databases">
        <authorList>
            <consortium name="Lawrence Berkeley National Laboratory"/>
            <person name="Steindorff A."/>
            <person name="Hensen N."/>
            <person name="Bonometti L."/>
            <person name="Westerberg I."/>
            <person name="Brannstrom I.O."/>
            <person name="Guillou S."/>
            <person name="Cros-Aarteil S."/>
            <person name="Calhoun S."/>
            <person name="Haridas S."/>
            <person name="Kuo A."/>
            <person name="Mondo S."/>
            <person name="Pangilinan J."/>
            <person name="Riley R."/>
            <person name="Labutti K."/>
            <person name="Andreopoulos B."/>
            <person name="Lipzen A."/>
            <person name="Chen C."/>
            <person name="Yanf M."/>
            <person name="Daum C."/>
            <person name="Ng V."/>
            <person name="Clum A."/>
            <person name="Ohm R."/>
            <person name="Martin F."/>
            <person name="Silar P."/>
            <person name="Natvig D."/>
            <person name="Lalanne C."/>
            <person name="Gautier V."/>
            <person name="Ament-Velasquez S.L."/>
            <person name="Kruys A."/>
            <person name="Hutchinson M.I."/>
            <person name="Powell A.J."/>
            <person name="Barry K."/>
            <person name="Miller A.N."/>
            <person name="Grigoriev I.V."/>
            <person name="Debuchy R."/>
            <person name="Gladieux P."/>
            <person name="Thoren M.H."/>
            <person name="Johannesson H."/>
        </authorList>
    </citation>
    <scope>NUCLEOTIDE SEQUENCE</scope>
    <source>
        <strain evidence="4">CBS 990.96</strain>
    </source>
</reference>
<evidence type="ECO:0000313" key="5">
    <source>
        <dbReference type="Proteomes" id="UP001301958"/>
    </source>
</evidence>
<dbReference type="InterPro" id="IPR056690">
    <property type="entry name" value="DUF7788"/>
</dbReference>
<dbReference type="InterPro" id="IPR036465">
    <property type="entry name" value="vWFA_dom_sf"/>
</dbReference>
<evidence type="ECO:0000256" key="1">
    <source>
        <dbReference type="SAM" id="MobiDB-lite"/>
    </source>
</evidence>
<dbReference type="Pfam" id="PF11443">
    <property type="entry name" value="DUF2828"/>
    <property type="match status" value="1"/>
</dbReference>